<dbReference type="Pfam" id="PF03936">
    <property type="entry name" value="Terpene_synth_C"/>
    <property type="match status" value="1"/>
</dbReference>
<dbReference type="EMBL" id="JBBPBM010000021">
    <property type="protein sequence ID" value="KAK8548643.1"/>
    <property type="molecule type" value="Genomic_DNA"/>
</dbReference>
<organism evidence="3 4">
    <name type="scientific">Hibiscus sabdariffa</name>
    <name type="common">roselle</name>
    <dbReference type="NCBI Taxonomy" id="183260"/>
    <lineage>
        <taxon>Eukaryota</taxon>
        <taxon>Viridiplantae</taxon>
        <taxon>Streptophyta</taxon>
        <taxon>Embryophyta</taxon>
        <taxon>Tracheophyta</taxon>
        <taxon>Spermatophyta</taxon>
        <taxon>Magnoliopsida</taxon>
        <taxon>eudicotyledons</taxon>
        <taxon>Gunneridae</taxon>
        <taxon>Pentapetalae</taxon>
        <taxon>rosids</taxon>
        <taxon>malvids</taxon>
        <taxon>Malvales</taxon>
        <taxon>Malvaceae</taxon>
        <taxon>Malvoideae</taxon>
        <taxon>Hibiscus</taxon>
    </lineage>
</organism>
<dbReference type="PANTHER" id="PTHR31225">
    <property type="entry name" value="OS04G0344100 PROTEIN-RELATED"/>
    <property type="match status" value="1"/>
</dbReference>
<feature type="domain" description="Terpene synthase metal-binding" evidence="2">
    <location>
        <begin position="1"/>
        <end position="77"/>
    </location>
</feature>
<dbReference type="InterPro" id="IPR005630">
    <property type="entry name" value="Terpene_synthase_metal-bd"/>
</dbReference>
<name>A0ABR2DXD6_9ROSI</name>
<protein>
    <recommendedName>
        <fullName evidence="2">Terpene synthase metal-binding domain-containing protein</fullName>
    </recommendedName>
</protein>
<gene>
    <name evidence="3" type="ORF">V6N12_061552</name>
</gene>
<reference evidence="3 4" key="1">
    <citation type="journal article" date="2024" name="G3 (Bethesda)">
        <title>Genome assembly of Hibiscus sabdariffa L. provides insights into metabolisms of medicinal natural products.</title>
        <authorList>
            <person name="Kim T."/>
        </authorList>
    </citation>
    <scope>NUCLEOTIDE SEQUENCE [LARGE SCALE GENOMIC DNA]</scope>
    <source>
        <strain evidence="3">TK-2024</strain>
        <tissue evidence="3">Old leaves</tissue>
    </source>
</reference>
<evidence type="ECO:0000256" key="1">
    <source>
        <dbReference type="ARBA" id="ARBA00022723"/>
    </source>
</evidence>
<keyword evidence="4" id="KW-1185">Reference proteome</keyword>
<evidence type="ECO:0000259" key="2">
    <source>
        <dbReference type="Pfam" id="PF03936"/>
    </source>
</evidence>
<evidence type="ECO:0000313" key="4">
    <source>
        <dbReference type="Proteomes" id="UP001472677"/>
    </source>
</evidence>
<keyword evidence="1" id="KW-0479">Metal-binding</keyword>
<dbReference type="PANTHER" id="PTHR31225:SF180">
    <property type="entry name" value="(+)-DELTA-CADINENE SYNTHASE"/>
    <property type="match status" value="1"/>
</dbReference>
<accession>A0ABR2DXD6</accession>
<sequence>MVESFFYSLGVYFEPRYAVGRNMLAKNTCLIGFVDDVYEAYAFYEELQYFTDAVPRFEIDVMDELPDDNQRITYETML</sequence>
<dbReference type="InterPro" id="IPR050148">
    <property type="entry name" value="Terpene_synthase-like"/>
</dbReference>
<dbReference type="Gene3D" id="1.10.600.10">
    <property type="entry name" value="Farnesyl Diphosphate Synthase"/>
    <property type="match status" value="1"/>
</dbReference>
<dbReference type="Proteomes" id="UP001472677">
    <property type="component" value="Unassembled WGS sequence"/>
</dbReference>
<proteinExistence type="predicted"/>
<evidence type="ECO:0000313" key="3">
    <source>
        <dbReference type="EMBL" id="KAK8548643.1"/>
    </source>
</evidence>
<dbReference type="InterPro" id="IPR008949">
    <property type="entry name" value="Isoprenoid_synthase_dom_sf"/>
</dbReference>
<comment type="caution">
    <text evidence="3">The sequence shown here is derived from an EMBL/GenBank/DDBJ whole genome shotgun (WGS) entry which is preliminary data.</text>
</comment>
<dbReference type="SUPFAM" id="SSF48576">
    <property type="entry name" value="Terpenoid synthases"/>
    <property type="match status" value="1"/>
</dbReference>